<evidence type="ECO:0000313" key="7">
    <source>
        <dbReference type="Proteomes" id="UP000664859"/>
    </source>
</evidence>
<evidence type="ECO:0000256" key="5">
    <source>
        <dbReference type="ARBA" id="ARBA00023136"/>
    </source>
</evidence>
<comment type="subcellular location">
    <subcellularLocation>
        <location evidence="1">Membrane</location>
        <topology evidence="1">Multi-pass membrane protein</topology>
    </subcellularLocation>
</comment>
<protein>
    <submittedName>
        <fullName evidence="6">Uncharacterized protein</fullName>
    </submittedName>
</protein>
<reference evidence="6" key="1">
    <citation type="submission" date="2021-02" db="EMBL/GenBank/DDBJ databases">
        <title>First Annotated Genome of the Yellow-green Alga Tribonema minus.</title>
        <authorList>
            <person name="Mahan K.M."/>
        </authorList>
    </citation>
    <scope>NUCLEOTIDE SEQUENCE</scope>
    <source>
        <strain evidence="6">UTEX B ZZ1240</strain>
    </source>
</reference>
<dbReference type="PANTHER" id="PTHR11266:SF121">
    <property type="entry name" value="OS09G0315000 PROTEIN"/>
    <property type="match status" value="1"/>
</dbReference>
<evidence type="ECO:0000256" key="4">
    <source>
        <dbReference type="ARBA" id="ARBA00022989"/>
    </source>
</evidence>
<dbReference type="PANTHER" id="PTHR11266">
    <property type="entry name" value="PEROXISOMAL MEMBRANE PROTEIN 2, PXMP2 MPV17"/>
    <property type="match status" value="1"/>
</dbReference>
<keyword evidence="4" id="KW-1133">Transmembrane helix</keyword>
<dbReference type="EMBL" id="JAFCMP010000412">
    <property type="protein sequence ID" value="KAG5180099.1"/>
    <property type="molecule type" value="Genomic_DNA"/>
</dbReference>
<accession>A0A836CBY7</accession>
<dbReference type="AlphaFoldDB" id="A0A836CBY7"/>
<evidence type="ECO:0000256" key="1">
    <source>
        <dbReference type="ARBA" id="ARBA00004141"/>
    </source>
</evidence>
<dbReference type="InterPro" id="IPR007248">
    <property type="entry name" value="Mpv17_PMP22"/>
</dbReference>
<dbReference type="GO" id="GO:0016020">
    <property type="term" value="C:membrane"/>
    <property type="evidence" value="ECO:0007669"/>
    <property type="project" value="UniProtKB-SubCell"/>
</dbReference>
<keyword evidence="7" id="KW-1185">Reference proteome</keyword>
<dbReference type="Pfam" id="PF04117">
    <property type="entry name" value="Mpv17_PMP22"/>
    <property type="match status" value="1"/>
</dbReference>
<sequence>MVLEAKPPSEVSTNRRLRGSSCTVIFERFPEHGLLHSVLSCTTPSPSCRRLIFINPHCACLAFTAQVALAEPETKTSEHNFDHEQISLFDHSADVSGPSVQQRSNKTLAQLYRDFSSDPKRRNAVLNLLVVGALVGGALYKVVTVDADLSRGWTIWEIILRVPSDNLWSYESSVTHNAVPTKAATSMVAYGIGDFLAQCLRGETLETIDLKRTARSAAAGLFVHGPMCHFWIEWMQANLDFNGAWWNFLPKVVADQTVYSLVLNAAYTSFVIGLSGEKKPSEIWDYVKTTCVPAITSSWRFWPLIHCLSFSTLIPKDFKLLFIDLMEIIWVTILSSVANKDQEAVAEGGSGPEGGGGLH</sequence>
<gene>
    <name evidence="6" type="ORF">JKP88DRAFT_200580</name>
</gene>
<comment type="similarity">
    <text evidence="2">Belongs to the peroxisomal membrane protein PXMP2/4 family.</text>
</comment>
<keyword evidence="3" id="KW-0812">Transmembrane</keyword>
<dbReference type="OrthoDB" id="430207at2759"/>
<dbReference type="GO" id="GO:0005737">
    <property type="term" value="C:cytoplasm"/>
    <property type="evidence" value="ECO:0007669"/>
    <property type="project" value="TreeGrafter"/>
</dbReference>
<keyword evidence="5" id="KW-0472">Membrane</keyword>
<proteinExistence type="inferred from homology"/>
<evidence type="ECO:0000256" key="2">
    <source>
        <dbReference type="ARBA" id="ARBA00006824"/>
    </source>
</evidence>
<evidence type="ECO:0000256" key="3">
    <source>
        <dbReference type="ARBA" id="ARBA00022692"/>
    </source>
</evidence>
<dbReference type="Proteomes" id="UP000664859">
    <property type="component" value="Unassembled WGS sequence"/>
</dbReference>
<comment type="caution">
    <text evidence="6">The sequence shown here is derived from an EMBL/GenBank/DDBJ whole genome shotgun (WGS) entry which is preliminary data.</text>
</comment>
<name>A0A836CBY7_9STRA</name>
<evidence type="ECO:0000313" key="6">
    <source>
        <dbReference type="EMBL" id="KAG5180099.1"/>
    </source>
</evidence>
<organism evidence="6 7">
    <name type="scientific">Tribonema minus</name>
    <dbReference type="NCBI Taxonomy" id="303371"/>
    <lineage>
        <taxon>Eukaryota</taxon>
        <taxon>Sar</taxon>
        <taxon>Stramenopiles</taxon>
        <taxon>Ochrophyta</taxon>
        <taxon>PX clade</taxon>
        <taxon>Xanthophyceae</taxon>
        <taxon>Tribonematales</taxon>
        <taxon>Tribonemataceae</taxon>
        <taxon>Tribonema</taxon>
    </lineage>
</organism>